<feature type="domain" description="NADP-dependent oxidoreductase" evidence="1">
    <location>
        <begin position="15"/>
        <end position="283"/>
    </location>
</feature>
<dbReference type="PANTHER" id="PTHR42686:SF1">
    <property type="entry name" value="GH17980P-RELATED"/>
    <property type="match status" value="1"/>
</dbReference>
<protein>
    <submittedName>
        <fullName evidence="2">Oxidoreductase</fullName>
    </submittedName>
</protein>
<dbReference type="EMBL" id="BONR01000002">
    <property type="protein sequence ID" value="GIG54455.1"/>
    <property type="molecule type" value="Genomic_DNA"/>
</dbReference>
<gene>
    <name evidence="2" type="ORF">Dac01nite_12070</name>
</gene>
<keyword evidence="3" id="KW-1185">Reference proteome</keyword>
<evidence type="ECO:0000313" key="2">
    <source>
        <dbReference type="EMBL" id="GIG54455.1"/>
    </source>
</evidence>
<dbReference type="Pfam" id="PF00248">
    <property type="entry name" value="Aldo_ket_red"/>
    <property type="match status" value="1"/>
</dbReference>
<evidence type="ECO:0000313" key="3">
    <source>
        <dbReference type="Proteomes" id="UP000652354"/>
    </source>
</evidence>
<proteinExistence type="predicted"/>
<sequence>MGGGPLGGMEAAFGYDTPEHRAVETVHAALASPIRFLDTSAGYGDGASEHRIGTALQQSGGLARDMVLATKVDPDFVTGEFDGAAVRRSIEGSLERLGVERVDILHLHDPERITFEEAMAPGGAVEELVRIKEEGIADHLGVAGGPTSLLSRFLRTGAFEIVLTHNRWTLADRTADALIQQAHEAGYGIVNGAPFGGGVLARGSDAVSTYCYAPMRDETATAVRRIEQICADAGVPLGAAAVQFSTRDERIHSTIVGVSRPERIAQLLEWSSWTIPDDVWAAILDASGRDARLQN</sequence>
<accession>A0A919Q605</accession>
<dbReference type="AlphaFoldDB" id="A0A919Q605"/>
<comment type="caution">
    <text evidence="2">The sequence shown here is derived from an EMBL/GenBank/DDBJ whole genome shotgun (WGS) entry which is preliminary data.</text>
</comment>
<dbReference type="Proteomes" id="UP000652354">
    <property type="component" value="Unassembled WGS sequence"/>
</dbReference>
<name>A0A919Q605_9MICO</name>
<dbReference type="InterPro" id="IPR023210">
    <property type="entry name" value="NADP_OxRdtase_dom"/>
</dbReference>
<dbReference type="InterPro" id="IPR036812">
    <property type="entry name" value="NAD(P)_OxRdtase_dom_sf"/>
</dbReference>
<dbReference type="CDD" id="cd19090">
    <property type="entry name" value="AKR_AKR15A-like"/>
    <property type="match status" value="1"/>
</dbReference>
<dbReference type="GO" id="GO:0016491">
    <property type="term" value="F:oxidoreductase activity"/>
    <property type="evidence" value="ECO:0007669"/>
    <property type="project" value="InterPro"/>
</dbReference>
<dbReference type="InterPro" id="IPR020471">
    <property type="entry name" value="AKR"/>
</dbReference>
<dbReference type="SUPFAM" id="SSF51430">
    <property type="entry name" value="NAD(P)-linked oxidoreductase"/>
    <property type="match status" value="1"/>
</dbReference>
<dbReference type="GO" id="GO:0005829">
    <property type="term" value="C:cytosol"/>
    <property type="evidence" value="ECO:0007669"/>
    <property type="project" value="TreeGrafter"/>
</dbReference>
<dbReference type="PANTHER" id="PTHR42686">
    <property type="entry name" value="GH17980P-RELATED"/>
    <property type="match status" value="1"/>
</dbReference>
<reference evidence="2" key="1">
    <citation type="submission" date="2021-01" db="EMBL/GenBank/DDBJ databases">
        <title>Whole genome shotgun sequence of Demequina activiva NBRC 110675.</title>
        <authorList>
            <person name="Komaki H."/>
            <person name="Tamura T."/>
        </authorList>
    </citation>
    <scope>NUCLEOTIDE SEQUENCE</scope>
    <source>
        <strain evidence="2">NBRC 110675</strain>
    </source>
</reference>
<organism evidence="2 3">
    <name type="scientific">Demequina activiva</name>
    <dbReference type="NCBI Taxonomy" id="1582364"/>
    <lineage>
        <taxon>Bacteria</taxon>
        <taxon>Bacillati</taxon>
        <taxon>Actinomycetota</taxon>
        <taxon>Actinomycetes</taxon>
        <taxon>Micrococcales</taxon>
        <taxon>Demequinaceae</taxon>
        <taxon>Demequina</taxon>
    </lineage>
</organism>
<dbReference type="Gene3D" id="3.20.20.100">
    <property type="entry name" value="NADP-dependent oxidoreductase domain"/>
    <property type="match status" value="1"/>
</dbReference>
<evidence type="ECO:0000259" key="1">
    <source>
        <dbReference type="Pfam" id="PF00248"/>
    </source>
</evidence>